<feature type="compositionally biased region" description="Polar residues" evidence="5">
    <location>
        <begin position="1"/>
        <end position="10"/>
    </location>
</feature>
<comment type="caution">
    <text evidence="8">The sequence shown here is derived from an EMBL/GenBank/DDBJ whole genome shotgun (WGS) entry which is preliminary data.</text>
</comment>
<keyword evidence="3 6" id="KW-1133">Transmembrane helix</keyword>
<feature type="region of interest" description="Disordered" evidence="5">
    <location>
        <begin position="1"/>
        <end position="27"/>
    </location>
</feature>
<dbReference type="GO" id="GO:0016020">
    <property type="term" value="C:membrane"/>
    <property type="evidence" value="ECO:0007669"/>
    <property type="project" value="UniProtKB-SubCell"/>
</dbReference>
<comment type="subcellular location">
    <subcellularLocation>
        <location evidence="1">Membrane</location>
        <topology evidence="1">Multi-pass membrane protein</topology>
    </subcellularLocation>
</comment>
<feature type="transmembrane region" description="Helical" evidence="6">
    <location>
        <begin position="36"/>
        <end position="55"/>
    </location>
</feature>
<gene>
    <name evidence="8" type="ORF">IPN02_19560</name>
</gene>
<feature type="transmembrane region" description="Helical" evidence="6">
    <location>
        <begin position="126"/>
        <end position="145"/>
    </location>
</feature>
<dbReference type="Pfam" id="PF13515">
    <property type="entry name" value="FUSC_2"/>
    <property type="match status" value="1"/>
</dbReference>
<proteinExistence type="predicted"/>
<feature type="transmembrane region" description="Helical" evidence="6">
    <location>
        <begin position="226"/>
        <end position="244"/>
    </location>
</feature>
<feature type="transmembrane region" description="Helical" evidence="6">
    <location>
        <begin position="199"/>
        <end position="220"/>
    </location>
</feature>
<accession>A0A936TGC8</accession>
<dbReference type="EMBL" id="JADJZA010000011">
    <property type="protein sequence ID" value="MBK9298977.1"/>
    <property type="molecule type" value="Genomic_DNA"/>
</dbReference>
<evidence type="ECO:0000313" key="9">
    <source>
        <dbReference type="Proteomes" id="UP000727993"/>
    </source>
</evidence>
<evidence type="ECO:0000313" key="8">
    <source>
        <dbReference type="EMBL" id="MBK9298977.1"/>
    </source>
</evidence>
<feature type="transmembrane region" description="Helical" evidence="6">
    <location>
        <begin position="62"/>
        <end position="95"/>
    </location>
</feature>
<feature type="transmembrane region" description="Helical" evidence="6">
    <location>
        <begin position="275"/>
        <end position="294"/>
    </location>
</feature>
<protein>
    <submittedName>
        <fullName evidence="8">FUSC family protein</fullName>
    </submittedName>
</protein>
<evidence type="ECO:0000259" key="7">
    <source>
        <dbReference type="Pfam" id="PF13515"/>
    </source>
</evidence>
<feature type="domain" description="Integral membrane bound transporter" evidence="7">
    <location>
        <begin position="218"/>
        <end position="338"/>
    </location>
</feature>
<reference evidence="8 9" key="1">
    <citation type="submission" date="2020-10" db="EMBL/GenBank/DDBJ databases">
        <title>Connecting structure to function with the recovery of over 1000 high-quality activated sludge metagenome-assembled genomes encoding full-length rRNA genes using long-read sequencing.</title>
        <authorList>
            <person name="Singleton C.M."/>
            <person name="Petriglieri F."/>
            <person name="Kristensen J.M."/>
            <person name="Kirkegaard R.H."/>
            <person name="Michaelsen T.Y."/>
            <person name="Andersen M.H."/>
            <person name="Karst S.M."/>
            <person name="Dueholm M.S."/>
            <person name="Nielsen P.H."/>
            <person name="Albertsen M."/>
        </authorList>
    </citation>
    <scope>NUCLEOTIDE SEQUENCE [LARGE SCALE GENOMIC DNA]</scope>
    <source>
        <strain evidence="8">Lyne_18-Q3-R50-59_MAXAC.006</strain>
    </source>
</reference>
<dbReference type="Proteomes" id="UP000727993">
    <property type="component" value="Unassembled WGS sequence"/>
</dbReference>
<dbReference type="InterPro" id="IPR049453">
    <property type="entry name" value="Memb_transporter_dom"/>
</dbReference>
<evidence type="ECO:0000256" key="5">
    <source>
        <dbReference type="SAM" id="MobiDB-lite"/>
    </source>
</evidence>
<evidence type="ECO:0000256" key="3">
    <source>
        <dbReference type="ARBA" id="ARBA00022989"/>
    </source>
</evidence>
<keyword evidence="4 6" id="KW-0472">Membrane</keyword>
<keyword evidence="2 6" id="KW-0812">Transmembrane</keyword>
<feature type="transmembrane region" description="Helical" evidence="6">
    <location>
        <begin position="251"/>
        <end position="269"/>
    </location>
</feature>
<evidence type="ECO:0000256" key="1">
    <source>
        <dbReference type="ARBA" id="ARBA00004141"/>
    </source>
</evidence>
<name>A0A936TGC8_9ACTN</name>
<evidence type="ECO:0000256" key="2">
    <source>
        <dbReference type="ARBA" id="ARBA00022692"/>
    </source>
</evidence>
<feature type="transmembrane region" description="Helical" evidence="6">
    <location>
        <begin position="157"/>
        <end position="178"/>
    </location>
</feature>
<evidence type="ECO:0000256" key="4">
    <source>
        <dbReference type="ARBA" id="ARBA00023136"/>
    </source>
</evidence>
<organism evidence="8 9">
    <name type="scientific">Candidatus Neomicrothrix subdominans</name>
    <dbReference type="NCBI Taxonomy" id="2954438"/>
    <lineage>
        <taxon>Bacteria</taxon>
        <taxon>Bacillati</taxon>
        <taxon>Actinomycetota</taxon>
        <taxon>Acidimicrobiia</taxon>
        <taxon>Acidimicrobiales</taxon>
        <taxon>Microthrixaceae</taxon>
        <taxon>Candidatus Neomicrothrix</taxon>
    </lineage>
</organism>
<dbReference type="AlphaFoldDB" id="A0A936TGC8"/>
<sequence length="359" mass="37372">MTSNEQSVSASEALADRSSADPAEPEGYPKAPMSRMLGFVAVVLVSLIVLIASPWRGGFGFAYMGVVPGIAAVIASTRVAFLSAVMTAGAVLVGVTVSGSLPLSVLWMTLLAVGIVYASRYGASSVGCMITAQAAIVIVYGRVYAGAPEPFNQPHTFTGALPVAAFALGGGLVVALAGQIFLRRFPGRLGDDLSVQDSWWYGASVIPLTIVGTWVCRAFFPGTHSWWFLLTVYVVLLPVSVAAIERMRGRVIGTVAGAAVVAVVTFVVAEAELSVNIIYGLALLAAVGTIVFAHGSYTLDAAFLTATVLFGGFGSANNPTLLHGERVGLTILGAAAAFGALRFNDWLRARVDQRPEVTT</sequence>
<evidence type="ECO:0000256" key="6">
    <source>
        <dbReference type="SAM" id="Phobius"/>
    </source>
</evidence>
<feature type="transmembrane region" description="Helical" evidence="6">
    <location>
        <begin position="327"/>
        <end position="344"/>
    </location>
</feature>